<dbReference type="Pfam" id="PF12833">
    <property type="entry name" value="HTH_18"/>
    <property type="match status" value="1"/>
</dbReference>
<dbReference type="Gene3D" id="1.10.10.60">
    <property type="entry name" value="Homeodomain-like"/>
    <property type="match status" value="2"/>
</dbReference>
<keyword evidence="6" id="KW-0238">DNA-binding</keyword>
<dbReference type="OrthoDB" id="342399at2"/>
<keyword evidence="12" id="KW-1185">Reference proteome</keyword>
<proteinExistence type="predicted"/>
<dbReference type="SMART" id="SM00448">
    <property type="entry name" value="REC"/>
    <property type="match status" value="1"/>
</dbReference>
<evidence type="ECO:0000313" key="12">
    <source>
        <dbReference type="Proteomes" id="UP000246635"/>
    </source>
</evidence>
<dbReference type="CDD" id="cd17536">
    <property type="entry name" value="REC_YesN-like"/>
    <property type="match status" value="1"/>
</dbReference>
<dbReference type="GO" id="GO:0005737">
    <property type="term" value="C:cytoplasm"/>
    <property type="evidence" value="ECO:0007669"/>
    <property type="project" value="UniProtKB-SubCell"/>
</dbReference>
<dbReference type="AlphaFoldDB" id="A0A2V2YZ21"/>
<evidence type="ECO:0000313" key="11">
    <source>
        <dbReference type="EMBL" id="PWW07182.1"/>
    </source>
</evidence>
<dbReference type="PANTHER" id="PTHR42713">
    <property type="entry name" value="HISTIDINE KINASE-RELATED"/>
    <property type="match status" value="1"/>
</dbReference>
<keyword evidence="2" id="KW-0963">Cytoplasm</keyword>
<dbReference type="InterPro" id="IPR051552">
    <property type="entry name" value="HptR"/>
</dbReference>
<dbReference type="InterPro" id="IPR018060">
    <property type="entry name" value="HTH_AraC"/>
</dbReference>
<dbReference type="PROSITE" id="PS01124">
    <property type="entry name" value="HTH_ARAC_FAMILY_2"/>
    <property type="match status" value="1"/>
</dbReference>
<evidence type="ECO:0000256" key="1">
    <source>
        <dbReference type="ARBA" id="ARBA00004496"/>
    </source>
</evidence>
<dbReference type="InterPro" id="IPR001789">
    <property type="entry name" value="Sig_transdc_resp-reg_receiver"/>
</dbReference>
<keyword evidence="4" id="KW-0902">Two-component regulatory system</keyword>
<dbReference type="InterPro" id="IPR011006">
    <property type="entry name" value="CheY-like_superfamily"/>
</dbReference>
<evidence type="ECO:0000256" key="2">
    <source>
        <dbReference type="ARBA" id="ARBA00022490"/>
    </source>
</evidence>
<dbReference type="Gene3D" id="3.40.50.2300">
    <property type="match status" value="1"/>
</dbReference>
<dbReference type="EMBL" id="QGTQ01000002">
    <property type="protein sequence ID" value="PWW07182.1"/>
    <property type="molecule type" value="Genomic_DNA"/>
</dbReference>
<dbReference type="SUPFAM" id="SSF46689">
    <property type="entry name" value="Homeodomain-like"/>
    <property type="match status" value="1"/>
</dbReference>
<dbReference type="GO" id="GO:0043565">
    <property type="term" value="F:sequence-specific DNA binding"/>
    <property type="evidence" value="ECO:0007669"/>
    <property type="project" value="InterPro"/>
</dbReference>
<dbReference type="Proteomes" id="UP000246635">
    <property type="component" value="Unassembled WGS sequence"/>
</dbReference>
<dbReference type="Pfam" id="PF00072">
    <property type="entry name" value="Response_reg"/>
    <property type="match status" value="1"/>
</dbReference>
<gene>
    <name evidence="11" type="ORF">DFQ01_10274</name>
</gene>
<feature type="domain" description="HTH araC/xylS-type" evidence="9">
    <location>
        <begin position="411"/>
        <end position="509"/>
    </location>
</feature>
<feature type="domain" description="Response regulatory" evidence="10">
    <location>
        <begin position="3"/>
        <end position="121"/>
    </location>
</feature>
<evidence type="ECO:0000256" key="5">
    <source>
        <dbReference type="ARBA" id="ARBA00023015"/>
    </source>
</evidence>
<dbReference type="GO" id="GO:0000160">
    <property type="term" value="P:phosphorelay signal transduction system"/>
    <property type="evidence" value="ECO:0007669"/>
    <property type="project" value="UniProtKB-KW"/>
</dbReference>
<evidence type="ECO:0000256" key="7">
    <source>
        <dbReference type="ARBA" id="ARBA00023163"/>
    </source>
</evidence>
<dbReference type="SUPFAM" id="SSF52172">
    <property type="entry name" value="CheY-like"/>
    <property type="match status" value="1"/>
</dbReference>
<evidence type="ECO:0000256" key="6">
    <source>
        <dbReference type="ARBA" id="ARBA00023125"/>
    </source>
</evidence>
<evidence type="ECO:0000256" key="3">
    <source>
        <dbReference type="ARBA" id="ARBA00022553"/>
    </source>
</evidence>
<organism evidence="11 12">
    <name type="scientific">Paenibacillus cellulosilyticus</name>
    <dbReference type="NCBI Taxonomy" id="375489"/>
    <lineage>
        <taxon>Bacteria</taxon>
        <taxon>Bacillati</taxon>
        <taxon>Bacillota</taxon>
        <taxon>Bacilli</taxon>
        <taxon>Bacillales</taxon>
        <taxon>Paenibacillaceae</taxon>
        <taxon>Paenibacillus</taxon>
    </lineage>
</organism>
<comment type="subcellular location">
    <subcellularLocation>
        <location evidence="1">Cytoplasm</location>
    </subcellularLocation>
</comment>
<dbReference type="PANTHER" id="PTHR42713:SF3">
    <property type="entry name" value="TRANSCRIPTIONAL REGULATORY PROTEIN HPTR"/>
    <property type="match status" value="1"/>
</dbReference>
<keyword evidence="7" id="KW-0804">Transcription</keyword>
<evidence type="ECO:0000256" key="4">
    <source>
        <dbReference type="ARBA" id="ARBA00023012"/>
    </source>
</evidence>
<dbReference type="GO" id="GO:0003700">
    <property type="term" value="F:DNA-binding transcription factor activity"/>
    <property type="evidence" value="ECO:0007669"/>
    <property type="project" value="InterPro"/>
</dbReference>
<evidence type="ECO:0000259" key="9">
    <source>
        <dbReference type="PROSITE" id="PS01124"/>
    </source>
</evidence>
<dbReference type="InterPro" id="IPR041522">
    <property type="entry name" value="CdaR_GGDEF"/>
</dbReference>
<dbReference type="RefSeq" id="WP_110042451.1">
    <property type="nucleotide sequence ID" value="NZ_CP054612.1"/>
</dbReference>
<dbReference type="InterPro" id="IPR009057">
    <property type="entry name" value="Homeodomain-like_sf"/>
</dbReference>
<accession>A0A2V2YZ21</accession>
<sequence>MYKVVLADDEPLALEGMELLANWEKRGFQVDRMCLNGEEAIEHIRHQPPDLVITDIRMPILNGFELIEETRRLGNHTTLFVITSGYDDFDYAKRAMRLGVKEYLTKPVVGPEIDEMLERMHKELRERERRVFIRESADRYTIRQGLSALLFGGEEDEKQAAVRRLAQLTVRDAYWTYIHVGTDAESARGAREAALGLAGRTNRCYLIDSFRDSFGIVVGLNKSEDIVTRSFAEQLLSAMQNATSGRIEMAVGCIVDSLDDLSKCYSSAVEAERFLFFGDTAIVHYEDIRGKTLSFDPGVLKMADVIVDVMENGSADDLTGAIREAFCNFEERMTLPELVGIFVTQVVLQCVSVCRTLGGDHDELLKQTGLLTAGELIGNRQQLTTALTSFCLNCQSIVFDLRAKQNSGTIAKVSDFLRHHFKTTFTIKELSERFYINPVYLGQSFSRKYGKGILEFIHDLRIEEAARLLRETEGAMWTIAEELGYCGYQHFLKQFEKRLGMKPSDYRLQFQK</sequence>
<reference evidence="11 12" key="1">
    <citation type="submission" date="2018-05" db="EMBL/GenBank/DDBJ databases">
        <title>Genomic Encyclopedia of Type Strains, Phase III (KMG-III): the genomes of soil and plant-associated and newly described type strains.</title>
        <authorList>
            <person name="Whitman W."/>
        </authorList>
    </citation>
    <scope>NUCLEOTIDE SEQUENCE [LARGE SCALE GENOMIC DNA]</scope>
    <source>
        <strain evidence="11 12">CECT 5696</strain>
    </source>
</reference>
<evidence type="ECO:0000259" key="10">
    <source>
        <dbReference type="PROSITE" id="PS50110"/>
    </source>
</evidence>
<protein>
    <submittedName>
        <fullName evidence="11">Two-component system response regulator YesN</fullName>
    </submittedName>
</protein>
<dbReference type="PROSITE" id="PS00041">
    <property type="entry name" value="HTH_ARAC_FAMILY_1"/>
    <property type="match status" value="1"/>
</dbReference>
<comment type="caution">
    <text evidence="11">The sequence shown here is derived from an EMBL/GenBank/DDBJ whole genome shotgun (WGS) entry which is preliminary data.</text>
</comment>
<dbReference type="InterPro" id="IPR018062">
    <property type="entry name" value="HTH_AraC-typ_CS"/>
</dbReference>
<keyword evidence="5" id="KW-0805">Transcription regulation</keyword>
<dbReference type="SMART" id="SM00342">
    <property type="entry name" value="HTH_ARAC"/>
    <property type="match status" value="1"/>
</dbReference>
<keyword evidence="3 8" id="KW-0597">Phosphoprotein</keyword>
<dbReference type="PROSITE" id="PS50110">
    <property type="entry name" value="RESPONSE_REGULATORY"/>
    <property type="match status" value="1"/>
</dbReference>
<dbReference type="Pfam" id="PF17853">
    <property type="entry name" value="GGDEF_2"/>
    <property type="match status" value="1"/>
</dbReference>
<name>A0A2V2YZ21_9BACL</name>
<evidence type="ECO:0000256" key="8">
    <source>
        <dbReference type="PROSITE-ProRule" id="PRU00169"/>
    </source>
</evidence>
<feature type="modified residue" description="4-aspartylphosphate" evidence="8">
    <location>
        <position position="55"/>
    </location>
</feature>